<evidence type="ECO:0000313" key="2">
    <source>
        <dbReference type="EMBL" id="BBQ05374.1"/>
    </source>
</evidence>
<dbReference type="EMBL" id="LC515367">
    <property type="protein sequence ID" value="BBQ05374.1"/>
    <property type="molecule type" value="Genomic_DNA"/>
</dbReference>
<name>A0A679EJZ5_9CRYP</name>
<feature type="region of interest" description="Disordered" evidence="1">
    <location>
        <begin position="1"/>
        <end position="77"/>
    </location>
</feature>
<keyword evidence="2" id="KW-0496">Mitochondrion</keyword>
<evidence type="ECO:0000256" key="1">
    <source>
        <dbReference type="SAM" id="MobiDB-lite"/>
    </source>
</evidence>
<sequence>MEPRKIPERFLRHRNSSSSTFNSFGSSEKIERNEKKKTEIRLSSKRNRFQTNKENRILISLPNSKGESPKKENRGKATLVKERTRALRKYFLEMGDSINYDIHHEKNRAFVLGFFDRWESVWKTLPSFKTEEDRWFWFYEGWEQERRKTQRGKNLIDFPSDFSKLSLLFTPEDGVKNSVALQSMFRFSKSSAKNRPFFPDVVSYSSLKRRKRSFFELSSKDLKRKDKSKTNFKQKPKLSVVSTYEYRKNPGSFWSQLFGMEKQTLGRGAFSPVWMERMSQFFPIPWYQWRTWGTSPFWMYFWIRKPRMVKGLWKKIHEQHPSAFVMQIDKFELSKTFKQVDRKKDQDFPRSEDPYMKTLAIPSNSKENEYFQEKDTWIRKMAKPIGQSPYECGMEAYERWFDQMILPTYESTSLFSESNDLSFNPNQPSVSMGRIPVEKGASFIQWEDDLSIPRRSLEQRRAWLGSLGGAIGVSAYAGYKMDSKLPISQWTRRTEEEIWVRPELESVLESTKEEKQILEKKPMVELNEQTRTGGNRTKQNFSFQYSQVSKITKTSGSKMEPSWFEFADIRGQRFQEEANEFVRTKYVSPLAPKDWEGIFLLSSLQPKAKWYHPMKGPSYHKAMVGQSWSYAQRKEAWRQEIMRTPFRPQKKLEWRMKSKLPMIFFTDFAGFSMRKKGSKWSIARESSALQLSFEPIRNSWFGTAEIAFQSESRTLRLRSGKFFSF</sequence>
<feature type="compositionally biased region" description="Basic and acidic residues" evidence="1">
    <location>
        <begin position="28"/>
        <end position="42"/>
    </location>
</feature>
<protein>
    <submittedName>
        <fullName evidence="2">Uncharacterized protein</fullName>
    </submittedName>
</protein>
<dbReference type="AlphaFoldDB" id="A0A679EJZ5"/>
<accession>A0A679EJZ5</accession>
<reference evidence="2" key="1">
    <citation type="submission" date="2019-12" db="EMBL/GenBank/DDBJ databases">
        <title>Mitochondrial genomes of Hemiarma marina and Leucocryptos marina revised the evolution of cytochrome c maturation in Cryptista.</title>
        <authorList>
            <person name="Nishimura Y."/>
            <person name="Kume K."/>
            <person name="Sonehara K."/>
            <person name="Tanifuji G."/>
            <person name="Shiratori T."/>
            <person name="Ishida K."/>
            <person name="Hashimoto T."/>
            <person name="Inagaki Y."/>
            <person name="Ohkuma M."/>
        </authorList>
    </citation>
    <scope>NUCLEOTIDE SEQUENCE</scope>
    <source>
        <strain evidence="2">SRT149</strain>
    </source>
</reference>
<feature type="compositionally biased region" description="Low complexity" evidence="1">
    <location>
        <begin position="16"/>
        <end position="27"/>
    </location>
</feature>
<geneLocation type="mitochondrion" evidence="2"/>
<feature type="compositionally biased region" description="Basic and acidic residues" evidence="1">
    <location>
        <begin position="67"/>
        <end position="77"/>
    </location>
</feature>
<organism evidence="2">
    <name type="scientific">Hemiarma marina</name>
    <dbReference type="NCBI Taxonomy" id="1848298"/>
    <lineage>
        <taxon>Eukaryota</taxon>
        <taxon>Cryptophyceae</taxon>
        <taxon>Cyathomonadacea</taxon>
        <taxon>Goniomonadaceae</taxon>
    </lineage>
</organism>
<feature type="compositionally biased region" description="Basic and acidic residues" evidence="1">
    <location>
        <begin position="1"/>
        <end position="10"/>
    </location>
</feature>
<proteinExistence type="predicted"/>